<evidence type="ECO:0000313" key="2">
    <source>
        <dbReference type="EMBL" id="KAK9705045.1"/>
    </source>
</evidence>
<keyword evidence="1" id="KW-1133">Transmembrane helix</keyword>
<name>A0AAW1JLJ4_SAPOF</name>
<protein>
    <submittedName>
        <fullName evidence="2">Uncharacterized protein</fullName>
    </submittedName>
</protein>
<proteinExistence type="predicted"/>
<dbReference type="AlphaFoldDB" id="A0AAW1JLJ4"/>
<keyword evidence="1" id="KW-0472">Membrane</keyword>
<reference evidence="2" key="1">
    <citation type="submission" date="2024-03" db="EMBL/GenBank/DDBJ databases">
        <title>WGS assembly of Saponaria officinalis var. Norfolk2.</title>
        <authorList>
            <person name="Jenkins J."/>
            <person name="Shu S."/>
            <person name="Grimwood J."/>
            <person name="Barry K."/>
            <person name="Goodstein D."/>
            <person name="Schmutz J."/>
            <person name="Leebens-Mack J."/>
            <person name="Osbourn A."/>
        </authorList>
    </citation>
    <scope>NUCLEOTIDE SEQUENCE [LARGE SCALE GENOMIC DNA]</scope>
    <source>
        <strain evidence="2">JIC</strain>
    </source>
</reference>
<evidence type="ECO:0000313" key="3">
    <source>
        <dbReference type="Proteomes" id="UP001443914"/>
    </source>
</evidence>
<evidence type="ECO:0000256" key="1">
    <source>
        <dbReference type="SAM" id="Phobius"/>
    </source>
</evidence>
<feature type="transmembrane region" description="Helical" evidence="1">
    <location>
        <begin position="16"/>
        <end position="35"/>
    </location>
</feature>
<gene>
    <name evidence="2" type="ORF">RND81_07G029500</name>
</gene>
<organism evidence="2 3">
    <name type="scientific">Saponaria officinalis</name>
    <name type="common">Common soapwort</name>
    <name type="synonym">Lychnis saponaria</name>
    <dbReference type="NCBI Taxonomy" id="3572"/>
    <lineage>
        <taxon>Eukaryota</taxon>
        <taxon>Viridiplantae</taxon>
        <taxon>Streptophyta</taxon>
        <taxon>Embryophyta</taxon>
        <taxon>Tracheophyta</taxon>
        <taxon>Spermatophyta</taxon>
        <taxon>Magnoliopsida</taxon>
        <taxon>eudicotyledons</taxon>
        <taxon>Gunneridae</taxon>
        <taxon>Pentapetalae</taxon>
        <taxon>Caryophyllales</taxon>
        <taxon>Caryophyllaceae</taxon>
        <taxon>Caryophylleae</taxon>
        <taxon>Saponaria</taxon>
    </lineage>
</organism>
<sequence>MSNRGHSPILLYARSSFWSVFHNGLLFFCLCWLLCRCTRFLNRSPLHLYWFGFGTRLSFPTLGCLMSNPLTGCTQTWFPFIFNINSNHLLLFIHKFDRGRK</sequence>
<dbReference type="Proteomes" id="UP001443914">
    <property type="component" value="Unassembled WGS sequence"/>
</dbReference>
<keyword evidence="3" id="KW-1185">Reference proteome</keyword>
<accession>A0AAW1JLJ4</accession>
<dbReference type="EMBL" id="JBDFQZ010000007">
    <property type="protein sequence ID" value="KAK9705045.1"/>
    <property type="molecule type" value="Genomic_DNA"/>
</dbReference>
<keyword evidence="1" id="KW-0812">Transmembrane</keyword>
<comment type="caution">
    <text evidence="2">The sequence shown here is derived from an EMBL/GenBank/DDBJ whole genome shotgun (WGS) entry which is preliminary data.</text>
</comment>